<protein>
    <submittedName>
        <fullName evidence="9">MATE family efflux transporter</fullName>
    </submittedName>
</protein>
<dbReference type="Pfam" id="PF01554">
    <property type="entry name" value="MatE"/>
    <property type="match status" value="2"/>
</dbReference>
<evidence type="ECO:0000256" key="5">
    <source>
        <dbReference type="ARBA" id="ARBA00022989"/>
    </source>
</evidence>
<dbReference type="GO" id="GO:0015297">
    <property type="term" value="F:antiporter activity"/>
    <property type="evidence" value="ECO:0007669"/>
    <property type="project" value="InterPro"/>
</dbReference>
<proteinExistence type="predicted"/>
<feature type="transmembrane region" description="Helical" evidence="7">
    <location>
        <begin position="91"/>
        <end position="112"/>
    </location>
</feature>
<dbReference type="EMBL" id="JAAOCP010000012">
    <property type="protein sequence ID" value="MBJ7639589.1"/>
    <property type="molecule type" value="Genomic_DNA"/>
</dbReference>
<comment type="caution">
    <text evidence="9">The sequence shown here is derived from an EMBL/GenBank/DDBJ whole genome shotgun (WGS) entry which is preliminary data.</text>
</comment>
<evidence type="ECO:0000256" key="2">
    <source>
        <dbReference type="ARBA" id="ARBA00022448"/>
    </source>
</evidence>
<dbReference type="EMBL" id="JAAOCX010000011">
    <property type="protein sequence ID" value="MBJ7633107.1"/>
    <property type="molecule type" value="Genomic_DNA"/>
</dbReference>
<feature type="transmembrane region" description="Helical" evidence="7">
    <location>
        <begin position="132"/>
        <end position="150"/>
    </location>
</feature>
<organism evidence="9 10">
    <name type="scientific">Weissella confusa</name>
    <name type="common">Lactobacillus confusus</name>
    <dbReference type="NCBI Taxonomy" id="1583"/>
    <lineage>
        <taxon>Bacteria</taxon>
        <taxon>Bacillati</taxon>
        <taxon>Bacillota</taxon>
        <taxon>Bacilli</taxon>
        <taxon>Lactobacillales</taxon>
        <taxon>Lactobacillaceae</taxon>
        <taxon>Weissella</taxon>
    </lineage>
</organism>
<feature type="transmembrane region" description="Helical" evidence="7">
    <location>
        <begin position="42"/>
        <end position="64"/>
    </location>
</feature>
<dbReference type="InterPro" id="IPR002528">
    <property type="entry name" value="MATE_fam"/>
</dbReference>
<feature type="transmembrane region" description="Helical" evidence="7">
    <location>
        <begin position="309"/>
        <end position="333"/>
    </location>
</feature>
<keyword evidence="3" id="KW-1003">Cell membrane</keyword>
<dbReference type="InterPro" id="IPR052031">
    <property type="entry name" value="Membrane_Transporter-Flippase"/>
</dbReference>
<feature type="transmembrane region" description="Helical" evidence="7">
    <location>
        <begin position="394"/>
        <end position="413"/>
    </location>
</feature>
<keyword evidence="5 7" id="KW-1133">Transmembrane helix</keyword>
<dbReference type="PANTHER" id="PTHR43549:SF3">
    <property type="entry name" value="MULTIDRUG RESISTANCE PROTEIN YPNP-RELATED"/>
    <property type="match status" value="1"/>
</dbReference>
<feature type="transmembrane region" description="Helical" evidence="7">
    <location>
        <begin position="280"/>
        <end position="297"/>
    </location>
</feature>
<dbReference type="InterPro" id="IPR048279">
    <property type="entry name" value="MdtK-like"/>
</dbReference>
<comment type="subcellular location">
    <subcellularLocation>
        <location evidence="1">Cell membrane</location>
        <topology evidence="1">Multi-pass membrane protein</topology>
    </subcellularLocation>
</comment>
<feature type="transmembrane region" description="Helical" evidence="7">
    <location>
        <begin position="353"/>
        <end position="373"/>
    </location>
</feature>
<feature type="transmembrane region" description="Helical" evidence="7">
    <location>
        <begin position="236"/>
        <end position="260"/>
    </location>
</feature>
<evidence type="ECO:0000256" key="7">
    <source>
        <dbReference type="SAM" id="Phobius"/>
    </source>
</evidence>
<dbReference type="OrthoDB" id="9776324at2"/>
<reference evidence="9 10" key="2">
    <citation type="journal article" date="2021" name="Int. J. Food Microbiol.">
        <title>Safety demonstration of a microbial species for use in the food chain: Weissella confusa.</title>
        <authorList>
            <person name="Bourdichon F."/>
            <person name="Patrone V."/>
            <person name="Fontana A."/>
            <person name="Milani G."/>
            <person name="Morelli L."/>
        </authorList>
    </citation>
    <scope>NUCLEOTIDE SEQUENCE [LARGE SCALE GENOMIC DNA]</scope>
    <source>
        <strain evidence="8">CCUG 30943</strain>
        <strain evidence="9 10">CCUG 43002</strain>
    </source>
</reference>
<evidence type="ECO:0000256" key="3">
    <source>
        <dbReference type="ARBA" id="ARBA00022475"/>
    </source>
</evidence>
<dbReference type="NCBIfam" id="TIGR00797">
    <property type="entry name" value="matE"/>
    <property type="match status" value="1"/>
</dbReference>
<evidence type="ECO:0000256" key="6">
    <source>
        <dbReference type="ARBA" id="ARBA00023136"/>
    </source>
</evidence>
<reference evidence="9" key="1">
    <citation type="submission" date="2020-02" db="EMBL/GenBank/DDBJ databases">
        <authorList>
            <person name="Fontana A."/>
            <person name="Patrone V."/>
            <person name="Morelli L."/>
        </authorList>
    </citation>
    <scope>NUCLEOTIDE SEQUENCE</scope>
    <source>
        <strain evidence="8">CCUG 30943</strain>
        <strain evidence="9">CCUG 43002</strain>
    </source>
</reference>
<evidence type="ECO:0000313" key="9">
    <source>
        <dbReference type="EMBL" id="MBJ7639589.1"/>
    </source>
</evidence>
<keyword evidence="6 7" id="KW-0472">Membrane</keyword>
<evidence type="ECO:0000256" key="4">
    <source>
        <dbReference type="ARBA" id="ARBA00022692"/>
    </source>
</evidence>
<dbReference type="Proteomes" id="UP000728106">
    <property type="component" value="Unassembled WGS sequence"/>
</dbReference>
<dbReference type="Proteomes" id="UP000808038">
    <property type="component" value="Unassembled WGS sequence"/>
</dbReference>
<dbReference type="SMR" id="A0A0R2F788"/>
<feature type="transmembrane region" description="Helical" evidence="7">
    <location>
        <begin position="191"/>
        <end position="211"/>
    </location>
</feature>
<keyword evidence="4 7" id="KW-0812">Transmembrane</keyword>
<dbReference type="PANTHER" id="PTHR43549">
    <property type="entry name" value="MULTIDRUG RESISTANCE PROTEIN YPNP-RELATED"/>
    <property type="match status" value="1"/>
</dbReference>
<feature type="transmembrane region" description="Helical" evidence="7">
    <location>
        <begin position="12"/>
        <end position="30"/>
    </location>
</feature>
<feature type="transmembrane region" description="Helical" evidence="7">
    <location>
        <begin position="162"/>
        <end position="185"/>
    </location>
</feature>
<dbReference type="GO" id="GO:0042910">
    <property type="term" value="F:xenobiotic transmembrane transporter activity"/>
    <property type="evidence" value="ECO:0007669"/>
    <property type="project" value="InterPro"/>
</dbReference>
<dbReference type="AlphaFoldDB" id="A0A0R2F788"/>
<gene>
    <name evidence="9" type="ORF">HAU20_09380</name>
    <name evidence="8" type="ORF">HAU43_08440</name>
</gene>
<name>A0A0R2F788_WEICO</name>
<sequence>MNDLTKGSPLKLIVMFTIPLVIGYLVQQMYNISDTLVVGQTLGVTSLAAVGATGAIQFLVMGFVQGFSSGMSIITAQRFGAGDMKGVRQSYATSIVAGIIMSIILTIISLVFIDPLLRLMQTPADIFAEARVFIVIILAGTIATMGYNIISNAMRAVGDSKAPLYYLVVGMIFNISLELILILKFGWGVEGAAFATVLAQFVSIAASHWHISRYTDTLHLTGSDFKLPKGELRQHMLAGVPMGFQQSIIAIGSVTLAAAVNTLGTDAVAANTAASKVDQIIIMVVMSFGVTMATYTAQNFGARKYARILVGVKIALILGMSVGTLLGILEIAFGRSLVTLFVGAGQHTVMDLAQLYFWANGPLYAILATLFVLRYTLQGLGDVKTPTLAGVGEMVVRSVAAFSLVVWFGFFGASLANPLAWIGSLVFLVPAWVKVVRRLKAEIANGDKEPAPAFSAMNMD</sequence>
<accession>A0A0R2F788</accession>
<keyword evidence="10" id="KW-1185">Reference proteome</keyword>
<feature type="transmembrane region" description="Helical" evidence="7">
    <location>
        <begin position="419"/>
        <end position="436"/>
    </location>
</feature>
<dbReference type="GO" id="GO:0005886">
    <property type="term" value="C:plasma membrane"/>
    <property type="evidence" value="ECO:0007669"/>
    <property type="project" value="UniProtKB-SubCell"/>
</dbReference>
<evidence type="ECO:0000313" key="10">
    <source>
        <dbReference type="Proteomes" id="UP000728106"/>
    </source>
</evidence>
<evidence type="ECO:0000313" key="8">
    <source>
        <dbReference type="EMBL" id="MBJ7633107.1"/>
    </source>
</evidence>
<dbReference type="PIRSF" id="PIRSF006603">
    <property type="entry name" value="DinF"/>
    <property type="match status" value="1"/>
</dbReference>
<dbReference type="GeneID" id="57978012"/>
<evidence type="ECO:0000256" key="1">
    <source>
        <dbReference type="ARBA" id="ARBA00004651"/>
    </source>
</evidence>
<dbReference type="CDD" id="cd13138">
    <property type="entry name" value="MATE_yoeA_like"/>
    <property type="match status" value="1"/>
</dbReference>
<dbReference type="RefSeq" id="WP_056972756.1">
    <property type="nucleotide sequence ID" value="NZ_BJZE01000011.1"/>
</dbReference>
<keyword evidence="2" id="KW-0813">Transport</keyword>